<dbReference type="PROSITE" id="PS50106">
    <property type="entry name" value="PDZ"/>
    <property type="match status" value="1"/>
</dbReference>
<dbReference type="Pfam" id="PF00620">
    <property type="entry name" value="RhoGAP"/>
    <property type="match status" value="1"/>
</dbReference>
<keyword evidence="1" id="KW-0343">GTPase activation</keyword>
<feature type="region of interest" description="Disordered" evidence="2">
    <location>
        <begin position="1"/>
        <end position="49"/>
    </location>
</feature>
<dbReference type="InterPro" id="IPR001478">
    <property type="entry name" value="PDZ"/>
</dbReference>
<dbReference type="Gene3D" id="2.30.29.30">
    <property type="entry name" value="Pleckstrin-homology domain (PH domain)/Phosphotyrosine-binding domain (PTB)"/>
    <property type="match status" value="1"/>
</dbReference>
<dbReference type="Gene3D" id="2.30.42.10">
    <property type="match status" value="1"/>
</dbReference>
<feature type="compositionally biased region" description="Basic and acidic residues" evidence="2">
    <location>
        <begin position="1830"/>
        <end position="1864"/>
    </location>
</feature>
<feature type="compositionally biased region" description="Basic and acidic residues" evidence="2">
    <location>
        <begin position="580"/>
        <end position="592"/>
    </location>
</feature>
<dbReference type="PANTHER" id="PTHR23175:SF23">
    <property type="entry name" value="PDZ DOMAIN-CONTAINING PROTEIN"/>
    <property type="match status" value="1"/>
</dbReference>
<dbReference type="PROSITE" id="PS50238">
    <property type="entry name" value="RHOGAP"/>
    <property type="match status" value="1"/>
</dbReference>
<dbReference type="PROSITE" id="PS50003">
    <property type="entry name" value="PH_DOMAIN"/>
    <property type="match status" value="1"/>
</dbReference>
<evidence type="ECO:0000259" key="3">
    <source>
        <dbReference type="PROSITE" id="PS50003"/>
    </source>
</evidence>
<dbReference type="FunFam" id="1.10.555.10:FF:000058">
    <property type="entry name" value="GTPase-activating protein pac-1"/>
    <property type="match status" value="1"/>
</dbReference>
<dbReference type="InterPro" id="IPR000198">
    <property type="entry name" value="RhoGAP_dom"/>
</dbReference>
<dbReference type="SUPFAM" id="SSF50156">
    <property type="entry name" value="PDZ domain-like"/>
    <property type="match status" value="1"/>
</dbReference>
<dbReference type="InterPro" id="IPR008936">
    <property type="entry name" value="Rho_GTPase_activation_prot"/>
</dbReference>
<dbReference type="InterPro" id="IPR036034">
    <property type="entry name" value="PDZ_sf"/>
</dbReference>
<feature type="compositionally biased region" description="Basic and acidic residues" evidence="2">
    <location>
        <begin position="1810"/>
        <end position="1820"/>
    </location>
</feature>
<accession>A0A1Y1NIF5</accession>
<feature type="compositionally biased region" description="Low complexity" evidence="2">
    <location>
        <begin position="611"/>
        <end position="622"/>
    </location>
</feature>
<feature type="compositionally biased region" description="Basic and acidic residues" evidence="2">
    <location>
        <begin position="446"/>
        <end position="456"/>
    </location>
</feature>
<feature type="domain" description="Rho-GAP" evidence="5">
    <location>
        <begin position="1131"/>
        <end position="1323"/>
    </location>
</feature>
<feature type="domain" description="PH" evidence="3">
    <location>
        <begin position="907"/>
        <end position="1020"/>
    </location>
</feature>
<dbReference type="SMART" id="SM00228">
    <property type="entry name" value="PDZ"/>
    <property type="match status" value="1"/>
</dbReference>
<feature type="compositionally biased region" description="Basic and acidic residues" evidence="2">
    <location>
        <begin position="409"/>
        <end position="418"/>
    </location>
</feature>
<dbReference type="SMART" id="SM00233">
    <property type="entry name" value="PH"/>
    <property type="match status" value="1"/>
</dbReference>
<dbReference type="SUPFAM" id="SSF50729">
    <property type="entry name" value="PH domain-like"/>
    <property type="match status" value="1"/>
</dbReference>
<name>A0A1Y1NIF5_PHOPY</name>
<dbReference type="InterPro" id="IPR001605">
    <property type="entry name" value="PH_dom-spectrin-type"/>
</dbReference>
<feature type="region of interest" description="Disordered" evidence="2">
    <location>
        <begin position="1555"/>
        <end position="1591"/>
    </location>
</feature>
<dbReference type="GO" id="GO:0007165">
    <property type="term" value="P:signal transduction"/>
    <property type="evidence" value="ECO:0007669"/>
    <property type="project" value="InterPro"/>
</dbReference>
<feature type="region of interest" description="Disordered" evidence="2">
    <location>
        <begin position="334"/>
        <end position="367"/>
    </location>
</feature>
<dbReference type="InterPro" id="IPR001849">
    <property type="entry name" value="PH_domain"/>
</dbReference>
<evidence type="ECO:0000259" key="5">
    <source>
        <dbReference type="PROSITE" id="PS50238"/>
    </source>
</evidence>
<reference evidence="6" key="1">
    <citation type="journal article" date="2016" name="Sci. Rep.">
        <title>Molecular characterization of firefly nuptial gifts: a multi-omics approach sheds light on postcopulatory sexual selection.</title>
        <authorList>
            <person name="Al-Wathiqui N."/>
            <person name="Fallon T.R."/>
            <person name="South A."/>
            <person name="Weng J.K."/>
            <person name="Lewis S.M."/>
        </authorList>
    </citation>
    <scope>NUCLEOTIDE SEQUENCE</scope>
</reference>
<dbReference type="InterPro" id="IPR011993">
    <property type="entry name" value="PH-like_dom_sf"/>
</dbReference>
<feature type="compositionally biased region" description="Low complexity" evidence="2">
    <location>
        <begin position="343"/>
        <end position="366"/>
    </location>
</feature>
<dbReference type="PRINTS" id="PR00683">
    <property type="entry name" value="SPECTRINPH"/>
</dbReference>
<dbReference type="GO" id="GO:0005096">
    <property type="term" value="F:GTPase activator activity"/>
    <property type="evidence" value="ECO:0007669"/>
    <property type="project" value="UniProtKB-KW"/>
</dbReference>
<feature type="compositionally biased region" description="Polar residues" evidence="2">
    <location>
        <begin position="1032"/>
        <end position="1098"/>
    </location>
</feature>
<feature type="region of interest" description="Disordered" evidence="2">
    <location>
        <begin position="580"/>
        <end position="623"/>
    </location>
</feature>
<dbReference type="Pfam" id="PF17820">
    <property type="entry name" value="PDZ_6"/>
    <property type="match status" value="1"/>
</dbReference>
<proteinExistence type="predicted"/>
<dbReference type="EMBL" id="GEZM01001553">
    <property type="protein sequence ID" value="JAV97683.1"/>
    <property type="molecule type" value="Transcribed_RNA"/>
</dbReference>
<protein>
    <recommendedName>
        <fullName evidence="7">Rho GTPase-activating protein 21</fullName>
    </recommendedName>
</protein>
<dbReference type="Gene3D" id="1.10.555.10">
    <property type="entry name" value="Rho GTPase activation protein"/>
    <property type="match status" value="1"/>
</dbReference>
<feature type="compositionally biased region" description="Low complexity" evidence="2">
    <location>
        <begin position="879"/>
        <end position="889"/>
    </location>
</feature>
<evidence type="ECO:0000259" key="4">
    <source>
        <dbReference type="PROSITE" id="PS50106"/>
    </source>
</evidence>
<evidence type="ECO:0000256" key="1">
    <source>
        <dbReference type="ARBA" id="ARBA00022468"/>
    </source>
</evidence>
<feature type="region of interest" description="Disordered" evidence="2">
    <location>
        <begin position="389"/>
        <end position="482"/>
    </location>
</feature>
<sequence>MAEDDDSIHKSLPYKVYQETFQRSPETQSDHRYPSRSAGVVPLPPGSRGPRSLYLRKHGDSFGFTLRHFIVYPPTTIQETINNRHAAAGTLLAPMDTIFVKNVFPNSPAEQAGLQHGDRIVAVNGDLVNDKSYKQVVQLIQHSPEYLHLLVVSKEDDVLQKFFSETAHNPISNQNLKPDRRRLLRSTHPTHEFHADDTSWKSLQDAPIYSTINPAKVTNRQQQRSADNLLRNSPKEFAYYDQISHVIDDPSRRRAQPQVPVYRKMGRRASEGSTFSNKDLYQNFDTSSVSTGSNEMVVGGTKMKSSAKATYPEPRANENMQTFNYPNTIGCRLSLDDGGRRQSTSSLSSSVADGSKDSLSSYDSVSTLTGQDVDDSVLMTRLRKNLQQKEEFLRRPSHPVEAPTIQREFYGRPKKLEKSTWPPNEPVRQDSPSRTAKPVHQNFQRVKTDIDSERDLGIQSPTDNSTGHFTYNAPAQRGANSPKDWQNVSGAVKMKEATEAPSALDYPGDMNGALTMEDEDRRLYLTNLQMVSKRTKQFESGRPLPEDDPMLKDRTSFYKSELARLSSKRVVPHVTIRAHEFESRSSEPRRDTSGSSTNTLLRRQHRDSRSLDSSGSNASSSSINEVIQSKLSGNVIIPFGSKYIHVPPPAEYRHTKDMQHDLDNHPVKMRVRSNSADSWTSAMQAVHKEEQEKTFLGQSNKMEEDVARDVQEAIKSPSPVPKSKQPVSPLIPEPVEHLQINPTVAIIPATPPILKPSPVRPNQLDLGSPVRPLRKLQLSLSGESSPVQPSSPVNSEEQNAVVVRRVKNTSLADEERAMRRESYLKATGNGRMHVEEFSDGEISPQIRSSHRKWRPPLFPGDIQQLRKLFEDAAYSLGGSLSGGSSSSVSLERDRSSIPSSPLEKERQVVKEGPLYCKIAEIDGKRAADRSWKQVWIVLKGQKLYIYKDRQHQSPSDAAEQSLANGVDMSASCVRIAEDYTKRKNVLRVSSVLPCRSELLLQADSPVDLADWVKALQEQVGATDIESKSDGIVTSKQQAVPQTIPASTTVQVQGSSRLSPQPNKSKLPSLRNRSPTGQSPVSKTRKPSQVNEGLTSPKSKTWKGRVAKQFRKIQGASSPSSPTAPEVSTFGVPLEHCYPSNYNPNVPRLVEVCTEIVESKGLDIIGVYRVPGNSAAITALTNSINQSFEGVPIVDAQWNDVHVVSSLLKSFFRKLPDALLTSGLYSNFIEADKAKDPNVRMEELRKLVRCLPPHHYHTLRHLMLHLKKVTDNSEVNKMEGRNLAIVFGPTLIRAVQDDMATLVNDMTHNYKIVESLICYADWFFSEESTSSLNLTSAPPVDSLNNELDVASNRALLLDNISKVEGIKGDKVPGRELLSSIISAAHRKMRKGGKTTNSGDMKDDLITPIGMKEFTSQSNFPGNHKQNLTEGKSSDIPTTIVDIEKSNPQMDRGTYFNYSDQENYRRRIKNFIQETEANLQRNRKTAEFYSDNFDQSVPRGLHNMNQENKLTSTSHSNFGDAYAITKTQSASNVFYSPMNGNSRHSANSVLTVQFNKNSRDIDNNTQSVSLKNSDRSGSFDFNQNKERRETTANSYQNSFKKKFSDSNNIGALTCPKPFDKAILRRGSSVENVNTSIMDLSSNGTLKKVKYANENDLGQRTGSLDSLHKAHDADDGGDLQSTIMKIFDEKKKTLNPLLGTDLPFADESPERPAFDSSAYQNKENIPASPKLYRNPSLHKSTLSSAKFAKLTNRDDFNTKELEKGSFEEEKDKDCSENVPDNERHISTTDKLTYNIITKPNAGLNFLNGNSKLRRSESLNKPDRTVSPPNYKLKRSESLNKASDRLKRSDSLTKNEKTENNLNKRRELSASARRTTKEFTKLKRKNGMPERSIKRRHTVGGTKDFDKVNWLDNRYQEEDSGAEKCNKEKCTLRTSSPDLSSTRRERLLFEVNLVGPENMVVALRQHLIGARPQSLPEPRIFNVPLESHV</sequence>
<feature type="compositionally biased region" description="Low complexity" evidence="2">
    <location>
        <begin position="779"/>
        <end position="797"/>
    </location>
</feature>
<feature type="region of interest" description="Disordered" evidence="2">
    <location>
        <begin position="1810"/>
        <end position="1873"/>
    </location>
</feature>
<dbReference type="SUPFAM" id="SSF48350">
    <property type="entry name" value="GTPase activation domain, GAP"/>
    <property type="match status" value="1"/>
</dbReference>
<feature type="region of interest" description="Disordered" evidence="2">
    <location>
        <begin position="779"/>
        <end position="798"/>
    </location>
</feature>
<evidence type="ECO:0000313" key="6">
    <source>
        <dbReference type="EMBL" id="JAV97683.1"/>
    </source>
</evidence>
<dbReference type="InterPro" id="IPR041489">
    <property type="entry name" value="PDZ_6"/>
</dbReference>
<feature type="region of interest" description="Disordered" evidence="2">
    <location>
        <begin position="1032"/>
        <end position="1105"/>
    </location>
</feature>
<feature type="region of interest" description="Disordered" evidence="2">
    <location>
        <begin position="1699"/>
        <end position="1730"/>
    </location>
</feature>
<dbReference type="GO" id="GO:0005543">
    <property type="term" value="F:phospholipid binding"/>
    <property type="evidence" value="ECO:0007669"/>
    <property type="project" value="InterPro"/>
</dbReference>
<dbReference type="SMART" id="SM00324">
    <property type="entry name" value="RhoGAP"/>
    <property type="match status" value="1"/>
</dbReference>
<feature type="compositionally biased region" description="Polar residues" evidence="2">
    <location>
        <begin position="459"/>
        <end position="469"/>
    </location>
</feature>
<feature type="region of interest" description="Disordered" evidence="2">
    <location>
        <begin position="1757"/>
        <end position="1782"/>
    </location>
</feature>
<evidence type="ECO:0008006" key="7">
    <source>
        <dbReference type="Google" id="ProtNLM"/>
    </source>
</evidence>
<evidence type="ECO:0000256" key="2">
    <source>
        <dbReference type="SAM" id="MobiDB-lite"/>
    </source>
</evidence>
<dbReference type="PANTHER" id="PTHR23175">
    <property type="entry name" value="PDZ DOMAIN-CONTAINING PROTEIN"/>
    <property type="match status" value="1"/>
</dbReference>
<feature type="compositionally biased region" description="Polar residues" evidence="2">
    <location>
        <begin position="1561"/>
        <end position="1580"/>
    </location>
</feature>
<dbReference type="InterPro" id="IPR041681">
    <property type="entry name" value="PH_9"/>
</dbReference>
<organism evidence="6">
    <name type="scientific">Photinus pyralis</name>
    <name type="common">Common eastern firefly</name>
    <name type="synonym">Lampyris pyralis</name>
    <dbReference type="NCBI Taxonomy" id="7054"/>
    <lineage>
        <taxon>Eukaryota</taxon>
        <taxon>Metazoa</taxon>
        <taxon>Ecdysozoa</taxon>
        <taxon>Arthropoda</taxon>
        <taxon>Hexapoda</taxon>
        <taxon>Insecta</taxon>
        <taxon>Pterygota</taxon>
        <taxon>Neoptera</taxon>
        <taxon>Endopterygota</taxon>
        <taxon>Coleoptera</taxon>
        <taxon>Polyphaga</taxon>
        <taxon>Elateriformia</taxon>
        <taxon>Elateroidea</taxon>
        <taxon>Lampyridae</taxon>
        <taxon>Lampyrinae</taxon>
        <taxon>Photinus</taxon>
    </lineage>
</organism>
<feature type="region of interest" description="Disordered" evidence="2">
    <location>
        <begin position="879"/>
        <end position="904"/>
    </location>
</feature>
<feature type="domain" description="PDZ" evidence="4">
    <location>
        <begin position="74"/>
        <end position="155"/>
    </location>
</feature>
<dbReference type="Pfam" id="PF15410">
    <property type="entry name" value="PH_9"/>
    <property type="match status" value="1"/>
</dbReference>